<evidence type="ECO:0000259" key="6">
    <source>
        <dbReference type="Pfam" id="PF00931"/>
    </source>
</evidence>
<dbReference type="PANTHER" id="PTHR36766:SF70">
    <property type="entry name" value="DISEASE RESISTANCE PROTEIN RGA4"/>
    <property type="match status" value="1"/>
</dbReference>
<evidence type="ECO:0000256" key="1">
    <source>
        <dbReference type="ARBA" id="ARBA00022614"/>
    </source>
</evidence>
<evidence type="ECO:0000259" key="9">
    <source>
        <dbReference type="Pfam" id="PF25019"/>
    </source>
</evidence>
<keyword evidence="3" id="KW-0547">Nucleotide-binding</keyword>
<evidence type="ECO:0000256" key="2">
    <source>
        <dbReference type="ARBA" id="ARBA00022737"/>
    </source>
</evidence>
<dbReference type="Proteomes" id="UP001054252">
    <property type="component" value="Unassembled WGS sequence"/>
</dbReference>
<dbReference type="Gene3D" id="1.10.10.10">
    <property type="entry name" value="Winged helix-like DNA-binding domain superfamily/Winged helix DNA-binding domain"/>
    <property type="match status" value="1"/>
</dbReference>
<dbReference type="Gene3D" id="3.40.50.300">
    <property type="entry name" value="P-loop containing nucleotide triphosphate hydrolases"/>
    <property type="match status" value="1"/>
</dbReference>
<dbReference type="EMBL" id="BPVZ01000386">
    <property type="protein sequence ID" value="GKV50675.1"/>
    <property type="molecule type" value="Genomic_DNA"/>
</dbReference>
<reference evidence="10 11" key="1">
    <citation type="journal article" date="2021" name="Commun. Biol.">
        <title>The genome of Shorea leprosula (Dipterocarpaceae) highlights the ecological relevance of drought in aseasonal tropical rainforests.</title>
        <authorList>
            <person name="Ng K.K.S."/>
            <person name="Kobayashi M.J."/>
            <person name="Fawcett J.A."/>
            <person name="Hatakeyama M."/>
            <person name="Paape T."/>
            <person name="Ng C.H."/>
            <person name="Ang C.C."/>
            <person name="Tnah L.H."/>
            <person name="Lee C.T."/>
            <person name="Nishiyama T."/>
            <person name="Sese J."/>
            <person name="O'Brien M.J."/>
            <person name="Copetti D."/>
            <person name="Mohd Noor M.I."/>
            <person name="Ong R.C."/>
            <person name="Putra M."/>
            <person name="Sireger I.Z."/>
            <person name="Indrioko S."/>
            <person name="Kosugi Y."/>
            <person name="Izuno A."/>
            <person name="Isagi Y."/>
            <person name="Lee S.L."/>
            <person name="Shimizu K.K."/>
        </authorList>
    </citation>
    <scope>NUCLEOTIDE SEQUENCE [LARGE SCALE GENOMIC DNA]</scope>
    <source>
        <strain evidence="10">214</strain>
    </source>
</reference>
<feature type="domain" description="Disease resistance protein winged helix" evidence="8">
    <location>
        <begin position="468"/>
        <end position="541"/>
    </location>
</feature>
<evidence type="ECO:0000313" key="11">
    <source>
        <dbReference type="Proteomes" id="UP001054252"/>
    </source>
</evidence>
<feature type="domain" description="Disease resistance N-terminal" evidence="7">
    <location>
        <begin position="68"/>
        <end position="139"/>
    </location>
</feature>
<evidence type="ECO:0000256" key="3">
    <source>
        <dbReference type="ARBA" id="ARBA00022741"/>
    </source>
</evidence>
<dbReference type="Gene3D" id="1.10.8.430">
    <property type="entry name" value="Helical domain of apoptotic protease-activating factors"/>
    <property type="match status" value="1"/>
</dbReference>
<dbReference type="PRINTS" id="PR00364">
    <property type="entry name" value="DISEASERSIST"/>
</dbReference>
<dbReference type="InterPro" id="IPR042197">
    <property type="entry name" value="Apaf_helical"/>
</dbReference>
<keyword evidence="2" id="KW-0677">Repeat</keyword>
<proteinExistence type="predicted"/>
<keyword evidence="1" id="KW-0433">Leucine-rich repeat</keyword>
<keyword evidence="11" id="KW-1185">Reference proteome</keyword>
<dbReference type="InterPro" id="IPR058922">
    <property type="entry name" value="WHD_DRP"/>
</dbReference>
<evidence type="ECO:0000313" key="10">
    <source>
        <dbReference type="EMBL" id="GKV50675.1"/>
    </source>
</evidence>
<feature type="domain" description="R13L1/DRL21-like LRR repeat region" evidence="9">
    <location>
        <begin position="663"/>
        <end position="736"/>
    </location>
</feature>
<protein>
    <submittedName>
        <fullName evidence="10">Uncharacterized protein</fullName>
    </submittedName>
</protein>
<feature type="domain" description="NB-ARC" evidence="6">
    <location>
        <begin position="203"/>
        <end position="379"/>
    </location>
</feature>
<dbReference type="AlphaFoldDB" id="A0AAV5MLI4"/>
<dbReference type="PANTHER" id="PTHR36766">
    <property type="entry name" value="PLANT BROAD-SPECTRUM MILDEW RESISTANCE PROTEIN RPW8"/>
    <property type="match status" value="1"/>
</dbReference>
<organism evidence="10 11">
    <name type="scientific">Rubroshorea leprosula</name>
    <dbReference type="NCBI Taxonomy" id="152421"/>
    <lineage>
        <taxon>Eukaryota</taxon>
        <taxon>Viridiplantae</taxon>
        <taxon>Streptophyta</taxon>
        <taxon>Embryophyta</taxon>
        <taxon>Tracheophyta</taxon>
        <taxon>Spermatophyta</taxon>
        <taxon>Magnoliopsida</taxon>
        <taxon>eudicotyledons</taxon>
        <taxon>Gunneridae</taxon>
        <taxon>Pentapetalae</taxon>
        <taxon>rosids</taxon>
        <taxon>malvids</taxon>
        <taxon>Malvales</taxon>
        <taxon>Dipterocarpaceae</taxon>
        <taxon>Rubroshorea</taxon>
    </lineage>
</organism>
<keyword evidence="4" id="KW-0611">Plant defense</keyword>
<dbReference type="GO" id="GO:0043531">
    <property type="term" value="F:ADP binding"/>
    <property type="evidence" value="ECO:0007669"/>
    <property type="project" value="InterPro"/>
</dbReference>
<gene>
    <name evidence="10" type="ORF">SLEP1_g57372</name>
</gene>
<evidence type="ECO:0000256" key="5">
    <source>
        <dbReference type="ARBA" id="ARBA00022840"/>
    </source>
</evidence>
<dbReference type="InterPro" id="IPR036388">
    <property type="entry name" value="WH-like_DNA-bd_sf"/>
</dbReference>
<dbReference type="SUPFAM" id="SSF52058">
    <property type="entry name" value="L domain-like"/>
    <property type="match status" value="2"/>
</dbReference>
<dbReference type="FunFam" id="1.10.10.10:FF:000322">
    <property type="entry name" value="Probable disease resistance protein At1g63360"/>
    <property type="match status" value="1"/>
</dbReference>
<dbReference type="InterPro" id="IPR002182">
    <property type="entry name" value="NB-ARC"/>
</dbReference>
<evidence type="ECO:0000256" key="4">
    <source>
        <dbReference type="ARBA" id="ARBA00022821"/>
    </source>
</evidence>
<sequence length="1031" mass="117644">MILDFFKDYILPFVMGAILDPVINFILSPVIEAILDFVTNSILPPVIEALDCEVISRAYGCWTASDSSNHEVQLMSLRDSLKILQSMTNDAERRQGKESDCPIRLWLQHRQMLAFDVEDVLDERDYEQLCCDVETLGEKKRKRSSFSSDIVDKIKDMNVRFDELKEHARLLNLESHEFHPTAMQLPKTDSVLGDSKVFGRGDDIERILGILDDLREKQYLVSGVSIVGMGGLGKTTVARSIYKKAKEEKHYDLIAWVCVSEDFNEETILREMHEHFKGGVPPSSINVLVEGLAKELEKKNFLLVLDDVWNKDKSKWIAFNSRLSGILRTMGNSIMVTTHDEEVALEMRKMNLMRNSMQIYKMQKLSYVECWSIIEKTVLELSGLQSISPNLKDIGVDIAKKCGGLPLIAAVMGGTLSSEIQKGAWEAIRDNDAWNLDSKDGKWILSILKISYDHLLPHLKKCFSYCSIFPKDFIIEKDYLVQLWMAQGFLHQPNESSTTMEEIGDAYFNHLLSNSLFQDVRRNIYRDIISCKMHDIVHDLALAVSKDETLILKSGCKIDKNTTILHLRVKHDGSGLPNIPTYLHQRLRSLFIEEDADVFNKMASDLKSLRSLKLVQAKTEELCPALGELKHLRYLDISNGNFKALPGSLSKLYHLQTLRLKGNHVEVLEGFQPHSNLKSLSIDYDMGKSFPPWMMSGGATFLSNNLVELKLGDWHNCEHIPSLGLLPCLKFLYIHNFKNVKRMGHKFDSPGGEESIKLFPALRQITLKNMAILEEWVEVDDDDIAAGGKVKIVFPSLESLTIIGCHKLKTWLMGGFSSHHKLSSLEIYNCDNLMAIPNFNELSSLKKFDIYRCHALTSLPNGLGSCISLQYLCISSCINVRSIPEECLFYLTSLKKLKMGPFCKELEEFPGLNYIDRLSSSLEDLLLEGWDKLKSLPYQLQDLTALRKLTLKKFNRVEAFPERLGNLTSLQQLYIFECRNLTHLFLLQALKSLYELEMGPFSSEMEEFPGLYCIHHLYASLKYLRLKGWEK</sequence>
<dbReference type="Pfam" id="PF25019">
    <property type="entry name" value="LRR_R13L1-DRL21"/>
    <property type="match status" value="1"/>
</dbReference>
<dbReference type="InterPro" id="IPR056789">
    <property type="entry name" value="LRR_R13L1-DRL21"/>
</dbReference>
<dbReference type="SUPFAM" id="SSF52540">
    <property type="entry name" value="P-loop containing nucleoside triphosphate hydrolases"/>
    <property type="match status" value="1"/>
</dbReference>
<evidence type="ECO:0000259" key="8">
    <source>
        <dbReference type="Pfam" id="PF23559"/>
    </source>
</evidence>
<dbReference type="GO" id="GO:0005524">
    <property type="term" value="F:ATP binding"/>
    <property type="evidence" value="ECO:0007669"/>
    <property type="project" value="UniProtKB-KW"/>
</dbReference>
<evidence type="ECO:0000259" key="7">
    <source>
        <dbReference type="Pfam" id="PF18052"/>
    </source>
</evidence>
<dbReference type="GO" id="GO:0051707">
    <property type="term" value="P:response to other organism"/>
    <property type="evidence" value="ECO:0007669"/>
    <property type="project" value="UniProtKB-ARBA"/>
</dbReference>
<keyword evidence="5" id="KW-0067">ATP-binding</keyword>
<name>A0AAV5MLI4_9ROSI</name>
<dbReference type="Gene3D" id="3.80.10.10">
    <property type="entry name" value="Ribonuclease Inhibitor"/>
    <property type="match status" value="3"/>
</dbReference>
<dbReference type="Pfam" id="PF18052">
    <property type="entry name" value="Rx_N"/>
    <property type="match status" value="1"/>
</dbReference>
<dbReference type="InterPro" id="IPR041118">
    <property type="entry name" value="Rx_N"/>
</dbReference>
<dbReference type="Gene3D" id="1.20.5.4130">
    <property type="match status" value="1"/>
</dbReference>
<dbReference type="Pfam" id="PF00931">
    <property type="entry name" value="NB-ARC"/>
    <property type="match status" value="1"/>
</dbReference>
<comment type="caution">
    <text evidence="10">The sequence shown here is derived from an EMBL/GenBank/DDBJ whole genome shotgun (WGS) entry which is preliminary data.</text>
</comment>
<accession>A0AAV5MLI4</accession>
<dbReference type="InterPro" id="IPR027417">
    <property type="entry name" value="P-loop_NTPase"/>
</dbReference>
<dbReference type="Pfam" id="PF23559">
    <property type="entry name" value="WHD_DRP"/>
    <property type="match status" value="1"/>
</dbReference>
<dbReference type="GO" id="GO:0006952">
    <property type="term" value="P:defense response"/>
    <property type="evidence" value="ECO:0007669"/>
    <property type="project" value="UniProtKB-KW"/>
</dbReference>
<dbReference type="InterPro" id="IPR032675">
    <property type="entry name" value="LRR_dom_sf"/>
</dbReference>